<dbReference type="Proteomes" id="UP000720508">
    <property type="component" value="Unassembled WGS sequence"/>
</dbReference>
<dbReference type="EMBL" id="JAHLEM010000978">
    <property type="protein sequence ID" value="MBU3871200.1"/>
    <property type="molecule type" value="Genomic_DNA"/>
</dbReference>
<proteinExistence type="predicted"/>
<feature type="non-terminal residue" evidence="3">
    <location>
        <position position="141"/>
    </location>
</feature>
<evidence type="ECO:0000313" key="4">
    <source>
        <dbReference type="Proteomes" id="UP000720508"/>
    </source>
</evidence>
<keyword evidence="3" id="KW-0067">ATP-binding</keyword>
<evidence type="ECO:0000256" key="1">
    <source>
        <dbReference type="SAM" id="MobiDB-lite"/>
    </source>
</evidence>
<comment type="caution">
    <text evidence="3">The sequence shown here is derived from an EMBL/GenBank/DDBJ whole genome shotgun (WGS) entry which is preliminary data.</text>
</comment>
<keyword evidence="3" id="KW-0547">Nucleotide-binding</keyword>
<reference evidence="3 4" key="1">
    <citation type="submission" date="2021-06" db="EMBL/GenBank/DDBJ databases">
        <authorList>
            <person name="Pan X."/>
        </authorList>
    </citation>
    <scope>NUCLEOTIDE SEQUENCE [LARGE SCALE GENOMIC DNA]</scope>
    <source>
        <strain evidence="3 4">4503</strain>
    </source>
</reference>
<gene>
    <name evidence="3" type="ORF">KN815_46300</name>
</gene>
<feature type="domain" description="Orc1-like AAA ATPase" evidence="2">
    <location>
        <begin position="10"/>
        <end position="118"/>
    </location>
</feature>
<sequence>MRELIRQRRRFVGRRQELAAFRENFAVPPEDAAHHFLFHVRGDAGVGKTTLLRQLENTAREHRALTASVDESLNSVPEVMAAISAQFAEQGHPLRSFDKLLATYRQRRHEADSAAQQPAPRPSQEAAGEPRPSASSAFAAR</sequence>
<dbReference type="GO" id="GO:0005524">
    <property type="term" value="F:ATP binding"/>
    <property type="evidence" value="ECO:0007669"/>
    <property type="project" value="UniProtKB-KW"/>
</dbReference>
<protein>
    <submittedName>
        <fullName evidence="3">ATP-binding protein</fullName>
    </submittedName>
</protein>
<accession>A0ABS6CX26</accession>
<feature type="region of interest" description="Disordered" evidence="1">
    <location>
        <begin position="105"/>
        <end position="141"/>
    </location>
</feature>
<organism evidence="3 4">
    <name type="scientific">Streptomyces niphimycinicus</name>
    <dbReference type="NCBI Taxonomy" id="2842201"/>
    <lineage>
        <taxon>Bacteria</taxon>
        <taxon>Bacillati</taxon>
        <taxon>Actinomycetota</taxon>
        <taxon>Actinomycetes</taxon>
        <taxon>Kitasatosporales</taxon>
        <taxon>Streptomycetaceae</taxon>
        <taxon>Streptomyces</taxon>
    </lineage>
</organism>
<dbReference type="Pfam" id="PF13191">
    <property type="entry name" value="AAA_16"/>
    <property type="match status" value="1"/>
</dbReference>
<evidence type="ECO:0000259" key="2">
    <source>
        <dbReference type="Pfam" id="PF13191"/>
    </source>
</evidence>
<dbReference type="InterPro" id="IPR041664">
    <property type="entry name" value="AAA_16"/>
</dbReference>
<keyword evidence="4" id="KW-1185">Reference proteome</keyword>
<name>A0ABS6CX26_9ACTN</name>
<evidence type="ECO:0000313" key="3">
    <source>
        <dbReference type="EMBL" id="MBU3871200.1"/>
    </source>
</evidence>